<comment type="similarity">
    <text evidence="1 6">Belongs to the TACO1 family.</text>
</comment>
<evidence type="ECO:0000313" key="10">
    <source>
        <dbReference type="EMBL" id="MDT0633033.1"/>
    </source>
</evidence>
<evidence type="ECO:0000256" key="7">
    <source>
        <dbReference type="SAM" id="MobiDB-lite"/>
    </source>
</evidence>
<reference evidence="10 11" key="1">
    <citation type="submission" date="2023-09" db="EMBL/GenBank/DDBJ databases">
        <authorList>
            <person name="Rey-Velasco X."/>
        </authorList>
    </citation>
    <scope>NUCLEOTIDE SEQUENCE [LARGE SCALE GENOMIC DNA]</scope>
    <source>
        <strain evidence="10 11">F394</strain>
    </source>
</reference>
<keyword evidence="4 6" id="KW-0238">DNA-binding</keyword>
<dbReference type="InterPro" id="IPR049083">
    <property type="entry name" value="TACO1_YebC_N"/>
</dbReference>
<dbReference type="NCBIfam" id="NF009044">
    <property type="entry name" value="PRK12378.1"/>
    <property type="match status" value="1"/>
</dbReference>
<dbReference type="RefSeq" id="WP_311665522.1">
    <property type="nucleotide sequence ID" value="NZ_JAVRHT010000048.1"/>
</dbReference>
<sequence length="254" mass="26782">MAGHNKWSKIKRKKGAADAKRSKVWARIARDIQVAAREGGGSPDMNARLALAVDKAKAENMPKDNIERAIKRGTGEIEGADYEELSYEGYAPGGIAVFVDALTDNANRTVADLRSLFLKAGGNLGTSGSVAFLFDQKAVFEIPADGLTEDDLFLLVADAGAEDLRREDDGEGGAVFVVEAPTDAFGDVQAALAGAGVEPAEAALQRIPTTTTALPPDDAAKVLRLLDQLDDHQDVQAVYSTLDVDDATLAALEG</sequence>
<organism evidence="10 11">
    <name type="scientific">Rubrivirga litoralis</name>
    <dbReference type="NCBI Taxonomy" id="3075598"/>
    <lineage>
        <taxon>Bacteria</taxon>
        <taxon>Pseudomonadati</taxon>
        <taxon>Rhodothermota</taxon>
        <taxon>Rhodothermia</taxon>
        <taxon>Rhodothermales</taxon>
        <taxon>Rubricoccaceae</taxon>
        <taxon>Rubrivirga</taxon>
    </lineage>
</organism>
<dbReference type="InterPro" id="IPR048300">
    <property type="entry name" value="TACO1_YebC-like_2nd/3rd_dom"/>
</dbReference>
<dbReference type="PANTHER" id="PTHR12532:SF6">
    <property type="entry name" value="TRANSCRIPTIONAL REGULATORY PROTEIN YEBC-RELATED"/>
    <property type="match status" value="1"/>
</dbReference>
<keyword evidence="2 6" id="KW-0963">Cytoplasm</keyword>
<evidence type="ECO:0000256" key="4">
    <source>
        <dbReference type="ARBA" id="ARBA00023125"/>
    </source>
</evidence>
<evidence type="ECO:0000256" key="3">
    <source>
        <dbReference type="ARBA" id="ARBA00023015"/>
    </source>
</evidence>
<evidence type="ECO:0000259" key="8">
    <source>
        <dbReference type="Pfam" id="PF01709"/>
    </source>
</evidence>
<evidence type="ECO:0000259" key="9">
    <source>
        <dbReference type="Pfam" id="PF20772"/>
    </source>
</evidence>
<comment type="subcellular location">
    <subcellularLocation>
        <location evidence="6">Cytoplasm</location>
    </subcellularLocation>
</comment>
<accession>A0ABU3BUQ7</accession>
<dbReference type="InterPro" id="IPR026564">
    <property type="entry name" value="Transcrip_reg_TACO1-like_dom3"/>
</dbReference>
<dbReference type="HAMAP" id="MF_00693">
    <property type="entry name" value="Transcrip_reg_TACO1"/>
    <property type="match status" value="1"/>
</dbReference>
<dbReference type="GO" id="GO:0003677">
    <property type="term" value="F:DNA binding"/>
    <property type="evidence" value="ECO:0007669"/>
    <property type="project" value="UniProtKB-KW"/>
</dbReference>
<dbReference type="Gene3D" id="3.30.70.980">
    <property type="match status" value="2"/>
</dbReference>
<evidence type="ECO:0000313" key="11">
    <source>
        <dbReference type="Proteomes" id="UP001267426"/>
    </source>
</evidence>
<evidence type="ECO:0000256" key="2">
    <source>
        <dbReference type="ARBA" id="ARBA00022490"/>
    </source>
</evidence>
<evidence type="ECO:0000256" key="5">
    <source>
        <dbReference type="ARBA" id="ARBA00023163"/>
    </source>
</evidence>
<evidence type="ECO:0000256" key="6">
    <source>
        <dbReference type="HAMAP-Rule" id="MF_00693"/>
    </source>
</evidence>
<dbReference type="InterPro" id="IPR002876">
    <property type="entry name" value="Transcrip_reg_TACO1-like"/>
</dbReference>
<dbReference type="EMBL" id="JAVRHT010000048">
    <property type="protein sequence ID" value="MDT0633033.1"/>
    <property type="molecule type" value="Genomic_DNA"/>
</dbReference>
<keyword evidence="5 6" id="KW-0804">Transcription</keyword>
<feature type="domain" description="TACO1/YebC-like second and third" evidence="8">
    <location>
        <begin position="82"/>
        <end position="241"/>
    </location>
</feature>
<dbReference type="Gene3D" id="1.10.10.200">
    <property type="match status" value="1"/>
</dbReference>
<keyword evidence="3 6" id="KW-0805">Transcription regulation</keyword>
<dbReference type="SUPFAM" id="SSF75625">
    <property type="entry name" value="YebC-like"/>
    <property type="match status" value="1"/>
</dbReference>
<feature type="domain" description="TACO1/YebC-like N-terminal" evidence="9">
    <location>
        <begin position="5"/>
        <end position="76"/>
    </location>
</feature>
<protein>
    <recommendedName>
        <fullName evidence="6">Probable transcriptional regulatory protein RM540_14850</fullName>
    </recommendedName>
</protein>
<feature type="region of interest" description="Disordered" evidence="7">
    <location>
        <begin position="1"/>
        <end position="20"/>
    </location>
</feature>
<dbReference type="InterPro" id="IPR029072">
    <property type="entry name" value="YebC-like"/>
</dbReference>
<dbReference type="Pfam" id="PF20772">
    <property type="entry name" value="TACO1_YebC_N"/>
    <property type="match status" value="1"/>
</dbReference>
<dbReference type="NCBIfam" id="NF001030">
    <property type="entry name" value="PRK00110.1"/>
    <property type="match status" value="1"/>
</dbReference>
<name>A0ABU3BUQ7_9BACT</name>
<dbReference type="InterPro" id="IPR017856">
    <property type="entry name" value="Integrase-like_N"/>
</dbReference>
<comment type="caution">
    <text evidence="10">The sequence shown here is derived from an EMBL/GenBank/DDBJ whole genome shotgun (WGS) entry which is preliminary data.</text>
</comment>
<dbReference type="NCBIfam" id="TIGR01033">
    <property type="entry name" value="YebC/PmpR family DNA-binding transcriptional regulator"/>
    <property type="match status" value="1"/>
</dbReference>
<feature type="compositionally biased region" description="Basic residues" evidence="7">
    <location>
        <begin position="1"/>
        <end position="14"/>
    </location>
</feature>
<gene>
    <name evidence="10" type="ORF">RM540_14850</name>
</gene>
<proteinExistence type="inferred from homology"/>
<dbReference type="PANTHER" id="PTHR12532">
    <property type="entry name" value="TRANSLATIONAL ACTIVATOR OF CYTOCHROME C OXIDASE 1"/>
    <property type="match status" value="1"/>
</dbReference>
<evidence type="ECO:0000256" key="1">
    <source>
        <dbReference type="ARBA" id="ARBA00008724"/>
    </source>
</evidence>
<keyword evidence="11" id="KW-1185">Reference proteome</keyword>
<dbReference type="Proteomes" id="UP001267426">
    <property type="component" value="Unassembled WGS sequence"/>
</dbReference>
<dbReference type="Pfam" id="PF01709">
    <property type="entry name" value="Transcrip_reg"/>
    <property type="match status" value="1"/>
</dbReference>